<dbReference type="EMBL" id="QTSX02003717">
    <property type="protein sequence ID" value="KAJ9068561.1"/>
    <property type="molecule type" value="Genomic_DNA"/>
</dbReference>
<keyword evidence="2" id="KW-1185">Reference proteome</keyword>
<reference evidence="1" key="1">
    <citation type="submission" date="2022-04" db="EMBL/GenBank/DDBJ databases">
        <title>Genome of the entomopathogenic fungus Entomophthora muscae.</title>
        <authorList>
            <person name="Elya C."/>
            <person name="Lovett B.R."/>
            <person name="Lee E."/>
            <person name="Macias A.M."/>
            <person name="Hajek A.E."/>
            <person name="De Bivort B.L."/>
            <person name="Kasson M.T."/>
            <person name="De Fine Licht H.H."/>
            <person name="Stajich J.E."/>
        </authorList>
    </citation>
    <scope>NUCLEOTIDE SEQUENCE</scope>
    <source>
        <strain evidence="1">Berkeley</strain>
    </source>
</reference>
<organism evidence="1 2">
    <name type="scientific">Entomophthora muscae</name>
    <dbReference type="NCBI Taxonomy" id="34485"/>
    <lineage>
        <taxon>Eukaryota</taxon>
        <taxon>Fungi</taxon>
        <taxon>Fungi incertae sedis</taxon>
        <taxon>Zoopagomycota</taxon>
        <taxon>Entomophthoromycotina</taxon>
        <taxon>Entomophthoromycetes</taxon>
        <taxon>Entomophthorales</taxon>
        <taxon>Entomophthoraceae</taxon>
        <taxon>Entomophthora</taxon>
    </lineage>
</organism>
<name>A0ACC2T217_9FUNG</name>
<gene>
    <name evidence="1" type="ORF">DSO57_1027406</name>
</gene>
<sequence>MGYWDLSVARSRNSPWVGFVNAMAKGVNSWWGVNSWKWNWRIKVASTRRISAIARLAVSLVCLVDLLSANACAGTDREGGVGGGLVDVGIQPPLWAIVEGVLAPSGGQSMEG</sequence>
<comment type="caution">
    <text evidence="1">The sequence shown here is derived from an EMBL/GenBank/DDBJ whole genome shotgun (WGS) entry which is preliminary data.</text>
</comment>
<protein>
    <submittedName>
        <fullName evidence="1">Uncharacterized protein</fullName>
    </submittedName>
</protein>
<evidence type="ECO:0000313" key="2">
    <source>
        <dbReference type="Proteomes" id="UP001165960"/>
    </source>
</evidence>
<proteinExistence type="predicted"/>
<accession>A0ACC2T217</accession>
<evidence type="ECO:0000313" key="1">
    <source>
        <dbReference type="EMBL" id="KAJ9068561.1"/>
    </source>
</evidence>
<dbReference type="Proteomes" id="UP001165960">
    <property type="component" value="Unassembled WGS sequence"/>
</dbReference>